<dbReference type="InterPro" id="IPR001828">
    <property type="entry name" value="ANF_lig-bd_rcpt"/>
</dbReference>
<comment type="caution">
    <text evidence="15">The sequence shown here is derived from an EMBL/GenBank/DDBJ whole genome shotgun (WGS) entry which is preliminary data.</text>
</comment>
<dbReference type="Gene3D" id="3.40.190.10">
    <property type="entry name" value="Periplasmic binding protein-like II"/>
    <property type="match status" value="2"/>
</dbReference>
<evidence type="ECO:0000256" key="9">
    <source>
        <dbReference type="ARBA" id="ARBA00023180"/>
    </source>
</evidence>
<keyword evidence="5 13" id="KW-1133">Transmembrane helix</keyword>
<dbReference type="GO" id="GO:0015276">
    <property type="term" value="F:ligand-gated monoatomic ion channel activity"/>
    <property type="evidence" value="ECO:0007669"/>
    <property type="project" value="InterPro"/>
</dbReference>
<accession>A0A9N7R138</accession>
<dbReference type="PANTHER" id="PTHR34836:SF1">
    <property type="entry name" value="OS09G0428600 PROTEIN"/>
    <property type="match status" value="1"/>
</dbReference>
<evidence type="ECO:0000256" key="6">
    <source>
        <dbReference type="ARBA" id="ARBA00023065"/>
    </source>
</evidence>
<dbReference type="CDD" id="cd13686">
    <property type="entry name" value="GluR_Plant"/>
    <property type="match status" value="1"/>
</dbReference>
<keyword evidence="9" id="KW-0325">Glycoprotein</keyword>
<protein>
    <submittedName>
        <fullName evidence="15">Glutamate receptor 2.7</fullName>
    </submittedName>
</protein>
<keyword evidence="6" id="KW-0406">Ion transport</keyword>
<dbReference type="Pfam" id="PF10613">
    <property type="entry name" value="Lig_chan-Glu_bd"/>
    <property type="match status" value="2"/>
</dbReference>
<evidence type="ECO:0000256" key="8">
    <source>
        <dbReference type="ARBA" id="ARBA00023170"/>
    </source>
</evidence>
<feature type="transmembrane region" description="Helical" evidence="13">
    <location>
        <begin position="1480"/>
        <end position="1504"/>
    </location>
</feature>
<evidence type="ECO:0000256" key="13">
    <source>
        <dbReference type="SAM" id="Phobius"/>
    </source>
</evidence>
<evidence type="ECO:0000256" key="10">
    <source>
        <dbReference type="ARBA" id="ARBA00023286"/>
    </source>
</evidence>
<dbReference type="SUPFAM" id="SSF53822">
    <property type="entry name" value="Periplasmic binding protein-like I"/>
    <property type="match status" value="2"/>
</dbReference>
<keyword evidence="8 15" id="KW-0675">Receptor</keyword>
<evidence type="ECO:0000256" key="4">
    <source>
        <dbReference type="ARBA" id="ARBA00022692"/>
    </source>
</evidence>
<keyword evidence="3" id="KW-0813">Transport</keyword>
<feature type="domain" description="Ionotropic glutamate receptor C-terminal" evidence="14">
    <location>
        <begin position="1297"/>
        <end position="1634"/>
    </location>
</feature>
<dbReference type="EMBL" id="CACSLK010004199">
    <property type="protein sequence ID" value="CAA0809690.1"/>
    <property type="molecule type" value="Genomic_DNA"/>
</dbReference>
<sequence length="1904" mass="212194">MVALTECSGFAVVPYILILFVLFSINCRGERVSEQTTVIDIGVVRNSKSPFGEMINLCLEMAILDFYTANPDYKTRIRLRTKDAEDALGISLAALHLVQQDQVHAILWHHEPEQAESFVVELGRKSRVPIISFASTTADFSAPQNDYLVRASLDDSVHARALASVFQEFAWKNAVILYEDSAAGRRFLSRLNAAFRDAGIALSDAVAVPPSAGRAHILDELAELNANQTVKVFLVYAGPTLGSRLFAAADEVGMMRDEHAWIITGAMSDFAMSFVDIRDAHRESMDGAVGVRARVPPSDELGKFHERWRIKSTIMKIEKEKEDDSWRIMDLNVRGLWAYDTVTALATVVEKIVRSNASSSSRSAFGPRLQEEMFSIRVKGLSGEFELLNGTLKPSALEIFNVMGSGERRLGFWTPQNGIVRDLDSMPVKELKRIVWPGDSATRPKGWAVPPTGPVRIGVPWKQGYTEFVKVKIDNKTKQVEATGFVIDIFLATLKVLPFPINYTFVCYNGTGDSDWKYDDMLAGISEKKFDMVVGDTTILSSRASYVDYSLPYAESGLVHLVKNEKPFDMWIFTRPLRWDLWLAITLSCVIMGSVILVLERGITNPAPIDRPITVCLAPIEVLAFQEKNNVSSKWSFCMLICWSVVAFILMQSFTANLSAILTVDQLIENPDHNCYIGYQGASFVKSFLVNQLKYNETQLKNYTSPDEFHQALRKGSKNGGVDVVIDEIPYAKLLINRYDSRYKVYGQTYRIEGLGFAFPVGSPLAPYFSRAILNVTQGPEMTFIEQKNFGPGYSSQDPLSSTLSQGTSSLSFYDFAGLFSIVGSLTVAAVAWSERAAVFAAMGYVRQVVGNVAYYRLYSFNMLCSLRSCAGYGRLQSLVDSIHGLLRSSFLSPELQCAAAAILRGTLLAVNIGVVRNLSSPFGKMINFCVEMAISDFYSAHPNYTTRLGLRYKDVQDLLDVDLAVLELVEHEQVHGVIEPQGSADETFVAELGRKAQVPVFSFAPRGLLLPGSESPYFIRTYVDDAVQAQALAAICREFKWKEAVIVFEDTDSGYQFLSRLSKLFRDAEIVLAHLAALPALADESRLAKELEFLKQNLTVKVFLVHVGPTLGVRLFTLAEKLGMMSEGHTWVITDRLSNFLGSVGPSARSLMEGVVGLRAHVPFSSDLESFRERWKGNDTDLNIHGLWAYDTVTALAISLEKIGQDNLRIPSLGPLFLKELSGNRFRGLSGDFEFLEGRLKSPAIEIFNVVGSGEKSLGSWTPGGGIMKELRKAMWPGDSTKQPKGWSVLPSGMLRVGIPCNSGAPEFINISAIIDPLTNEINANGFAVDVFLEALHELPTHIDHRFYCYGDMNNTDWSYDDMLQQIPEKFDMVVADVTIWAPRTLYVDFSLPYLESGIVLVVKKKMIGMWSFTRPLRWDLWLAIFVSCLSMGLVIRVLERRETNNNAGRHPFGTTYLAPVAVLTFQERGMVSSNCSKFVLICWVFMAFILMQSFTANLSAILTVDQLKFAFSEDYYLGYRSSSFTKKFLVRNLNIDKSRLKPYITDEEFHDAMSKGSKKGGVDAIFDEIPYMKLFMNKYKSKYKIVGPTYRTDGLGFAFPLGSPLAANFSRAILKFCENGQREIYEKKNFGSGYSTLTEQETSSLTFYDFSGLFYVLASAAVCAVVCSETKILSRFSNMCFFLNNGRNVNAVFPEAAVSDKQEPEEDSDADGDIFEDALDYEADDVQADRVSEVEWVSDLLLDNKKEWNAPLIQKLFTDQEATEILNIPLEDTGRKRRLQYLKATLVQPLRGRCGLPPGVSRDLEEAVLTGIQQALWKAFMLDWRSIEIVIDDEVMNCGGTPYLGSRSVPSNYNVVTKRCLSFSANIDDFALPDGSIPDAGSRISLVDSSMPGRVDWISGPD</sequence>
<dbReference type="Gene3D" id="3.40.50.2300">
    <property type="match status" value="4"/>
</dbReference>
<feature type="transmembrane region" description="Helical" evidence="13">
    <location>
        <begin position="579"/>
        <end position="599"/>
    </location>
</feature>
<evidence type="ECO:0000256" key="1">
    <source>
        <dbReference type="ARBA" id="ARBA00004141"/>
    </source>
</evidence>
<name>A0A9N7R138_STRHE</name>
<comment type="subcellular location">
    <subcellularLocation>
        <location evidence="1">Membrane</location>
        <topology evidence="1">Multi-pass membrane protein</topology>
    </subcellularLocation>
</comment>
<proteinExistence type="predicted"/>
<comment type="function">
    <text evidence="12">Glutamate-gated receptor that probably acts as a non-selective cation channel. May be involved in light-signal transduction and calcium homeostasis via the regulation of calcium influx into cells.</text>
</comment>
<evidence type="ECO:0000256" key="5">
    <source>
        <dbReference type="ARBA" id="ARBA00022989"/>
    </source>
</evidence>
<dbReference type="Pfam" id="PF00060">
    <property type="entry name" value="Lig_chan"/>
    <property type="match status" value="2"/>
</dbReference>
<keyword evidence="4 13" id="KW-0812">Transmembrane</keyword>
<keyword evidence="11" id="KW-0407">Ion channel</keyword>
<keyword evidence="10" id="KW-1071">Ligand-gated ion channel</keyword>
<comment type="subunit">
    <text evidence="2">May form heteromers.</text>
</comment>
<evidence type="ECO:0000256" key="2">
    <source>
        <dbReference type="ARBA" id="ARBA00011095"/>
    </source>
</evidence>
<feature type="transmembrane region" description="Helical" evidence="13">
    <location>
        <begin position="1422"/>
        <end position="1440"/>
    </location>
</feature>
<dbReference type="InterPro" id="IPR019594">
    <property type="entry name" value="Glu/Gly-bd"/>
</dbReference>
<evidence type="ECO:0000256" key="7">
    <source>
        <dbReference type="ARBA" id="ARBA00023136"/>
    </source>
</evidence>
<dbReference type="OrthoDB" id="5984008at2759"/>
<dbReference type="Gene3D" id="1.10.287.70">
    <property type="match status" value="2"/>
</dbReference>
<feature type="transmembrane region" description="Helical" evidence="13">
    <location>
        <begin position="635"/>
        <end position="654"/>
    </location>
</feature>
<dbReference type="InterPro" id="IPR015683">
    <property type="entry name" value="Ionotropic_Glu_rcpt"/>
</dbReference>
<evidence type="ECO:0000256" key="12">
    <source>
        <dbReference type="ARBA" id="ARBA00049638"/>
    </source>
</evidence>
<dbReference type="PANTHER" id="PTHR34836">
    <property type="entry name" value="OS06G0188250 PROTEIN"/>
    <property type="match status" value="1"/>
</dbReference>
<organism evidence="15 16">
    <name type="scientific">Striga hermonthica</name>
    <name type="common">Purple witchweed</name>
    <name type="synonym">Buchnera hermonthica</name>
    <dbReference type="NCBI Taxonomy" id="68872"/>
    <lineage>
        <taxon>Eukaryota</taxon>
        <taxon>Viridiplantae</taxon>
        <taxon>Streptophyta</taxon>
        <taxon>Embryophyta</taxon>
        <taxon>Tracheophyta</taxon>
        <taxon>Spermatophyta</taxon>
        <taxon>Magnoliopsida</taxon>
        <taxon>eudicotyledons</taxon>
        <taxon>Gunneridae</taxon>
        <taxon>Pentapetalae</taxon>
        <taxon>asterids</taxon>
        <taxon>lamiids</taxon>
        <taxon>Lamiales</taxon>
        <taxon>Orobanchaceae</taxon>
        <taxon>Buchnereae</taxon>
        <taxon>Striga</taxon>
    </lineage>
</organism>
<evidence type="ECO:0000256" key="11">
    <source>
        <dbReference type="ARBA" id="ARBA00023303"/>
    </source>
</evidence>
<dbReference type="Pfam" id="PF01094">
    <property type="entry name" value="ANF_receptor"/>
    <property type="match status" value="2"/>
</dbReference>
<evidence type="ECO:0000313" key="15">
    <source>
        <dbReference type="EMBL" id="CAA0809690.1"/>
    </source>
</evidence>
<dbReference type="SUPFAM" id="SSF53850">
    <property type="entry name" value="Periplasmic binding protein-like II"/>
    <property type="match status" value="2"/>
</dbReference>
<dbReference type="GO" id="GO:0016020">
    <property type="term" value="C:membrane"/>
    <property type="evidence" value="ECO:0007669"/>
    <property type="project" value="UniProtKB-SubCell"/>
</dbReference>
<reference evidence="15" key="1">
    <citation type="submission" date="2019-12" db="EMBL/GenBank/DDBJ databases">
        <authorList>
            <person name="Scholes J."/>
        </authorList>
    </citation>
    <scope>NUCLEOTIDE SEQUENCE</scope>
</reference>
<dbReference type="Proteomes" id="UP001153555">
    <property type="component" value="Unassembled WGS sequence"/>
</dbReference>
<evidence type="ECO:0000259" key="14">
    <source>
        <dbReference type="SMART" id="SM00079"/>
    </source>
</evidence>
<gene>
    <name evidence="15" type="ORF">SHERM_11602</name>
</gene>
<dbReference type="InterPro" id="IPR001320">
    <property type="entry name" value="Iontro_rcpt_C"/>
</dbReference>
<feature type="domain" description="Ionotropic glutamate receptor C-terminal" evidence="14">
    <location>
        <begin position="456"/>
        <end position="792"/>
    </location>
</feature>
<keyword evidence="16" id="KW-1185">Reference proteome</keyword>
<evidence type="ECO:0000313" key="16">
    <source>
        <dbReference type="Proteomes" id="UP001153555"/>
    </source>
</evidence>
<dbReference type="InterPro" id="IPR028082">
    <property type="entry name" value="Peripla_BP_I"/>
</dbReference>
<keyword evidence="7 13" id="KW-0472">Membrane</keyword>
<dbReference type="SMART" id="SM00079">
    <property type="entry name" value="PBPe"/>
    <property type="match status" value="2"/>
</dbReference>
<feature type="transmembrane region" description="Helical" evidence="13">
    <location>
        <begin position="7"/>
        <end position="25"/>
    </location>
</feature>
<evidence type="ECO:0000256" key="3">
    <source>
        <dbReference type="ARBA" id="ARBA00022448"/>
    </source>
</evidence>